<comment type="caution">
    <text evidence="2">The sequence shown here is derived from an EMBL/GenBank/DDBJ whole genome shotgun (WGS) entry which is preliminary data.</text>
</comment>
<reference evidence="2 3" key="1">
    <citation type="journal article" date="2013" name="Curr. Biol.">
        <title>The Genome of the Foraminiferan Reticulomyxa filosa.</title>
        <authorList>
            <person name="Glockner G."/>
            <person name="Hulsmann N."/>
            <person name="Schleicher M."/>
            <person name="Noegel A.A."/>
            <person name="Eichinger L."/>
            <person name="Gallinger C."/>
            <person name="Pawlowski J."/>
            <person name="Sierra R."/>
            <person name="Euteneuer U."/>
            <person name="Pillet L."/>
            <person name="Moustafa A."/>
            <person name="Platzer M."/>
            <person name="Groth M."/>
            <person name="Szafranski K."/>
            <person name="Schliwa M."/>
        </authorList>
    </citation>
    <scope>NUCLEOTIDE SEQUENCE [LARGE SCALE GENOMIC DNA]</scope>
</reference>
<feature type="compositionally biased region" description="Basic residues" evidence="1">
    <location>
        <begin position="1"/>
        <end position="13"/>
    </location>
</feature>
<feature type="compositionally biased region" description="Basic residues" evidence="1">
    <location>
        <begin position="168"/>
        <end position="180"/>
    </location>
</feature>
<keyword evidence="3" id="KW-1185">Reference proteome</keyword>
<dbReference type="EMBL" id="ASPP01045971">
    <property type="protein sequence ID" value="ETN98709.1"/>
    <property type="molecule type" value="Genomic_DNA"/>
</dbReference>
<protein>
    <submittedName>
        <fullName evidence="2">Uncharacterized protein</fullName>
    </submittedName>
</protein>
<feature type="compositionally biased region" description="Basic and acidic residues" evidence="1">
    <location>
        <begin position="145"/>
        <end position="167"/>
    </location>
</feature>
<feature type="region of interest" description="Disordered" evidence="1">
    <location>
        <begin position="1"/>
        <end position="21"/>
    </location>
</feature>
<organism evidence="2 3">
    <name type="scientific">Reticulomyxa filosa</name>
    <dbReference type="NCBI Taxonomy" id="46433"/>
    <lineage>
        <taxon>Eukaryota</taxon>
        <taxon>Sar</taxon>
        <taxon>Rhizaria</taxon>
        <taxon>Retaria</taxon>
        <taxon>Foraminifera</taxon>
        <taxon>Monothalamids</taxon>
        <taxon>Reticulomyxidae</taxon>
        <taxon>Reticulomyxa</taxon>
    </lineage>
</organism>
<gene>
    <name evidence="2" type="ORF">RFI_38783</name>
</gene>
<evidence type="ECO:0000313" key="3">
    <source>
        <dbReference type="Proteomes" id="UP000023152"/>
    </source>
</evidence>
<feature type="region of interest" description="Disordered" evidence="1">
    <location>
        <begin position="140"/>
        <end position="180"/>
    </location>
</feature>
<proteinExistence type="predicted"/>
<evidence type="ECO:0000313" key="2">
    <source>
        <dbReference type="EMBL" id="ETN98709.1"/>
    </source>
</evidence>
<name>X6LD79_RETFI</name>
<sequence length="180" mass="21881">MKMKKLKKRTNRKNNKDQMLQNKKSNDDEISLIRRELADIKSAFQWGLEIDQEMKSTLRMQAVYWCFRTTSTDLFQGPNIRFYFSVKNGFNPWKFNINSEVYCELKKKKLKIHTFSQTWKTLFMHFHNQVKMNQLKINSMQGSQETRDNEKQVKDTKSYNDQKDQRKNNQKKKKKYFNLN</sequence>
<dbReference type="AlphaFoldDB" id="X6LD79"/>
<accession>X6LD79</accession>
<dbReference type="Proteomes" id="UP000023152">
    <property type="component" value="Unassembled WGS sequence"/>
</dbReference>
<evidence type="ECO:0000256" key="1">
    <source>
        <dbReference type="SAM" id="MobiDB-lite"/>
    </source>
</evidence>